<accession>A0AAV1K3N7</accession>
<organism evidence="1 2">
    <name type="scientific">Leptosia nina</name>
    <dbReference type="NCBI Taxonomy" id="320188"/>
    <lineage>
        <taxon>Eukaryota</taxon>
        <taxon>Metazoa</taxon>
        <taxon>Ecdysozoa</taxon>
        <taxon>Arthropoda</taxon>
        <taxon>Hexapoda</taxon>
        <taxon>Insecta</taxon>
        <taxon>Pterygota</taxon>
        <taxon>Neoptera</taxon>
        <taxon>Endopterygota</taxon>
        <taxon>Lepidoptera</taxon>
        <taxon>Glossata</taxon>
        <taxon>Ditrysia</taxon>
        <taxon>Papilionoidea</taxon>
        <taxon>Pieridae</taxon>
        <taxon>Pierinae</taxon>
        <taxon>Leptosia</taxon>
    </lineage>
</organism>
<proteinExistence type="predicted"/>
<comment type="caution">
    <text evidence="1">The sequence shown here is derived from an EMBL/GenBank/DDBJ whole genome shotgun (WGS) entry which is preliminary data.</text>
</comment>
<evidence type="ECO:0000313" key="1">
    <source>
        <dbReference type="EMBL" id="CAK1556114.1"/>
    </source>
</evidence>
<dbReference type="AlphaFoldDB" id="A0AAV1K3N7"/>
<protein>
    <submittedName>
        <fullName evidence="1">Uncharacterized protein</fullName>
    </submittedName>
</protein>
<reference evidence="1 2" key="1">
    <citation type="submission" date="2023-11" db="EMBL/GenBank/DDBJ databases">
        <authorList>
            <person name="Okamura Y."/>
        </authorList>
    </citation>
    <scope>NUCLEOTIDE SEQUENCE [LARGE SCALE GENOMIC DNA]</scope>
</reference>
<dbReference type="EMBL" id="CAVLEF010000283">
    <property type="protein sequence ID" value="CAK1556114.1"/>
    <property type="molecule type" value="Genomic_DNA"/>
</dbReference>
<keyword evidence="2" id="KW-1185">Reference proteome</keyword>
<evidence type="ECO:0000313" key="2">
    <source>
        <dbReference type="Proteomes" id="UP001497472"/>
    </source>
</evidence>
<sequence length="95" mass="10078">MNNYGGGSHDDDILYVGNGTISDHVHTAVEINSGMINMRIDCNASPWAMCEDKQHVSIKCAANSAGIQRAALATCCPDAARACARHLLTICLSCL</sequence>
<gene>
    <name evidence="1" type="ORF">LNINA_LOCUS14884</name>
</gene>
<dbReference type="Proteomes" id="UP001497472">
    <property type="component" value="Unassembled WGS sequence"/>
</dbReference>
<name>A0AAV1K3N7_9NEOP</name>